<dbReference type="Proteomes" id="UP000245535">
    <property type="component" value="Unassembled WGS sequence"/>
</dbReference>
<dbReference type="EMBL" id="QGDO01000003">
    <property type="protein sequence ID" value="PWJ42279.1"/>
    <property type="molecule type" value="Genomic_DNA"/>
</dbReference>
<keyword evidence="3" id="KW-1185">Reference proteome</keyword>
<evidence type="ECO:0000313" key="2">
    <source>
        <dbReference type="EMBL" id="PWJ42279.1"/>
    </source>
</evidence>
<evidence type="ECO:0000256" key="1">
    <source>
        <dbReference type="PROSITE-ProRule" id="PRU00339"/>
    </source>
</evidence>
<dbReference type="SUPFAM" id="SSF48452">
    <property type="entry name" value="TPR-like"/>
    <property type="match status" value="1"/>
</dbReference>
<dbReference type="PROSITE" id="PS50005">
    <property type="entry name" value="TPR"/>
    <property type="match status" value="1"/>
</dbReference>
<keyword evidence="1" id="KW-0802">TPR repeat</keyword>
<dbReference type="SMART" id="SM00028">
    <property type="entry name" value="TPR"/>
    <property type="match status" value="2"/>
</dbReference>
<name>A0A315ZAV3_SEDFL</name>
<sequence>MSQHFLLDCYRPFLDLSFQNVEGRPLFVENLIREIKNWKGVGNLLPLHVSITSSFRENLYKSLYLTHSAIDSPVDLLFSERSDDWRILCNQVTNFQQLDSVEKVSVVKLLKALGFLELINQLLLSEDFTNSSDKAELELLFLHKQVRYLLSMEEKSVYQIEEIESLVSKLPENSILKADAIYQVIVQYAKLEFNAEKIDKYLPQLLNVIENNKEFRSENHYYEYMSRYYRVGAFSPMIHKNNAEMVEMMDKAQKYAQDIIIESEEDTIFKAAVLFPVLESRIKENYYLKHNESALKYAKELKELCPKDSIALVELGEAYLELEKVDEAKSCYLEALNYGVNGRAMIYFLLGYCYEHLVQFEEAKFAYQQSYRIDHTALSAIEGLERIAYLTDDNQLLHEMRIVKTELGNIETIEKAYQQK</sequence>
<organism evidence="2 3">
    <name type="scientific">Sediminitomix flava</name>
    <dbReference type="NCBI Taxonomy" id="379075"/>
    <lineage>
        <taxon>Bacteria</taxon>
        <taxon>Pseudomonadati</taxon>
        <taxon>Bacteroidota</taxon>
        <taxon>Cytophagia</taxon>
        <taxon>Cytophagales</taxon>
        <taxon>Flammeovirgaceae</taxon>
        <taxon>Sediminitomix</taxon>
    </lineage>
</organism>
<gene>
    <name evidence="2" type="ORF">BC781_103531</name>
</gene>
<protein>
    <submittedName>
        <fullName evidence="2">Uncharacterized protein</fullName>
    </submittedName>
</protein>
<dbReference type="OrthoDB" id="638548at2"/>
<feature type="repeat" description="TPR" evidence="1">
    <location>
        <begin position="309"/>
        <end position="342"/>
    </location>
</feature>
<dbReference type="InterPro" id="IPR019734">
    <property type="entry name" value="TPR_rpt"/>
</dbReference>
<evidence type="ECO:0000313" key="3">
    <source>
        <dbReference type="Proteomes" id="UP000245535"/>
    </source>
</evidence>
<comment type="caution">
    <text evidence="2">The sequence shown here is derived from an EMBL/GenBank/DDBJ whole genome shotgun (WGS) entry which is preliminary data.</text>
</comment>
<proteinExistence type="predicted"/>
<dbReference type="AlphaFoldDB" id="A0A315ZAV3"/>
<reference evidence="2 3" key="1">
    <citation type="submission" date="2018-03" db="EMBL/GenBank/DDBJ databases">
        <title>Genomic Encyclopedia of Archaeal and Bacterial Type Strains, Phase II (KMG-II): from individual species to whole genera.</title>
        <authorList>
            <person name="Goeker M."/>
        </authorList>
    </citation>
    <scope>NUCLEOTIDE SEQUENCE [LARGE SCALE GENOMIC DNA]</scope>
    <source>
        <strain evidence="2 3">DSM 28229</strain>
    </source>
</reference>
<dbReference type="RefSeq" id="WP_109619092.1">
    <property type="nucleotide sequence ID" value="NZ_QGDO01000003.1"/>
</dbReference>
<accession>A0A315ZAV3</accession>
<dbReference type="InterPro" id="IPR011990">
    <property type="entry name" value="TPR-like_helical_dom_sf"/>
</dbReference>
<dbReference type="Gene3D" id="1.25.40.10">
    <property type="entry name" value="Tetratricopeptide repeat domain"/>
    <property type="match status" value="1"/>
</dbReference>